<organism evidence="2">
    <name type="scientific">marine metagenome</name>
    <dbReference type="NCBI Taxonomy" id="408172"/>
    <lineage>
        <taxon>unclassified sequences</taxon>
        <taxon>metagenomes</taxon>
        <taxon>ecological metagenomes</taxon>
    </lineage>
</organism>
<dbReference type="EMBL" id="UINC01000549">
    <property type="protein sequence ID" value="SUZ57218.1"/>
    <property type="molecule type" value="Genomic_DNA"/>
</dbReference>
<evidence type="ECO:0008006" key="3">
    <source>
        <dbReference type="Google" id="ProtNLM"/>
    </source>
</evidence>
<dbReference type="SUPFAM" id="SSF49742">
    <property type="entry name" value="PHM/PNGase F"/>
    <property type="match status" value="2"/>
</dbReference>
<dbReference type="Gene3D" id="2.60.120.230">
    <property type="match status" value="1"/>
</dbReference>
<dbReference type="AlphaFoldDB" id="A0A381NTP6"/>
<name>A0A381NTP6_9ZZZZ</name>
<dbReference type="InterPro" id="IPR008977">
    <property type="entry name" value="PHM/PNGase_F_dom_sf"/>
</dbReference>
<evidence type="ECO:0000313" key="2">
    <source>
        <dbReference type="EMBL" id="SUZ57218.1"/>
    </source>
</evidence>
<dbReference type="InterPro" id="IPR014784">
    <property type="entry name" value="Cu2_ascorb_mOase-like_C"/>
</dbReference>
<gene>
    <name evidence="2" type="ORF">METZ01_LOCUS10072</name>
</gene>
<reference evidence="2" key="1">
    <citation type="submission" date="2018-05" db="EMBL/GenBank/DDBJ databases">
        <authorList>
            <person name="Lanie J.A."/>
            <person name="Ng W.-L."/>
            <person name="Kazmierczak K.M."/>
            <person name="Andrzejewski T.M."/>
            <person name="Davidsen T.M."/>
            <person name="Wayne K.J."/>
            <person name="Tettelin H."/>
            <person name="Glass J.I."/>
            <person name="Rusch D."/>
            <person name="Podicherti R."/>
            <person name="Tsui H.-C.T."/>
            <person name="Winkler M.E."/>
        </authorList>
    </citation>
    <scope>NUCLEOTIDE SEQUENCE</scope>
</reference>
<proteinExistence type="predicted"/>
<evidence type="ECO:0000256" key="1">
    <source>
        <dbReference type="ARBA" id="ARBA00023157"/>
    </source>
</evidence>
<accession>A0A381NTP6</accession>
<protein>
    <recommendedName>
        <fullName evidence="3">Cytochrome c domain-containing protein</fullName>
    </recommendedName>
</protein>
<sequence length="432" mass="49085">MYRPSRSPLHIIGFVTILLAWSAWPAVAQETTAPAGHDVTFTRDVAPILQRACQSCHRTDSIAPMSLMTYEETRPWARSIRQRVAQREMPPWYIERNIGIQKFEDDPSLTDAEIATIVNWVDGGTERGDPADLPAPREFAEFDVWQMGEPDLVINLPEPVVVPAEAPDWWLNVDTEPLPLTEDRYIRAVESRPSLPGAEKVVHHAVAYMVSPDDERGFLNEYAVGKNADIFPTGTGRLIKAGSRVRYNLHLHAIGEETPADVQIGLQFYPKGVEPEHVVFAAHAGDSYDTIDIPAGDDNARADGYYFLRQPAQVVSFQPHLHNRGKRQCVEAIYPSGLVETLSCAQHNFAWMLNYTYQEGVQPLLPAGTNLHLISWYDNSEKNRYNPDPRNWIGFGNRSMDEMSHTWMNIFYLSDEEFEQRVRDRQVKRSND</sequence>
<keyword evidence="1" id="KW-1015">Disulfide bond</keyword>
<dbReference type="GO" id="GO:0016715">
    <property type="term" value="F:oxidoreductase activity, acting on paired donors, with incorporation or reduction of molecular oxygen, reduced ascorbate as one donor, and incorporation of one atom of oxygen"/>
    <property type="evidence" value="ECO:0007669"/>
    <property type="project" value="InterPro"/>
</dbReference>